<accession>A0A7U9GGW4</accession>
<organism evidence="1 2">
    <name type="scientific">Vreelandella boliviensis LC1</name>
    <dbReference type="NCBI Taxonomy" id="1072583"/>
    <lineage>
        <taxon>Bacteria</taxon>
        <taxon>Pseudomonadati</taxon>
        <taxon>Pseudomonadota</taxon>
        <taxon>Gammaproteobacteria</taxon>
        <taxon>Oceanospirillales</taxon>
        <taxon>Halomonadaceae</taxon>
        <taxon>Vreelandella</taxon>
    </lineage>
</organism>
<dbReference type="AlphaFoldDB" id="A0A7U9GGW4"/>
<sequence length="42" mass="5089">MQKILIDRNQFVAERLIEMLNNFRITFHNVTFSTVMLMFNLV</sequence>
<proteinExistence type="predicted"/>
<evidence type="ECO:0000313" key="2">
    <source>
        <dbReference type="Proteomes" id="UP000005756"/>
    </source>
</evidence>
<evidence type="ECO:0000313" key="1">
    <source>
        <dbReference type="EMBL" id="EHJ93733.1"/>
    </source>
</evidence>
<dbReference type="EMBL" id="JH393257">
    <property type="protein sequence ID" value="EHJ93733.1"/>
    <property type="molecule type" value="Genomic_DNA"/>
</dbReference>
<gene>
    <name evidence="1" type="ORF">KUC_0683</name>
</gene>
<dbReference type="Proteomes" id="UP000005756">
    <property type="component" value="Unassembled WGS sequence"/>
</dbReference>
<name>A0A7U9GGW4_9GAMM</name>
<reference evidence="1 2" key="1">
    <citation type="submission" date="2011-10" db="EMBL/GenBank/DDBJ databases">
        <authorList>
            <person name="Quillaguamn J."/>
            <person name="Guzmn D."/>
            <person name="Balderrama-Subieta A."/>
            <person name="Cardona-Ortuo C."/>
            <person name="Guevara-Martnez M."/>
            <person name="Callisaya-Quispe N."/>
        </authorList>
    </citation>
    <scope>NUCLEOTIDE SEQUENCE [LARGE SCALE GENOMIC DNA]</scope>
    <source>
        <strain evidence="1 2">LC1</strain>
    </source>
</reference>
<protein>
    <submittedName>
        <fullName evidence="1">Uncharacterized protein</fullName>
    </submittedName>
</protein>